<evidence type="ECO:0000313" key="1">
    <source>
        <dbReference type="EMBL" id="PYE38164.1"/>
    </source>
</evidence>
<evidence type="ECO:0000313" key="2">
    <source>
        <dbReference type="Proteomes" id="UP000247746"/>
    </source>
</evidence>
<gene>
    <name evidence="1" type="ORF">DFP82_109114</name>
</gene>
<dbReference type="InterPro" id="IPR007411">
    <property type="entry name" value="EpmC"/>
</dbReference>
<evidence type="ECO:0008006" key="3">
    <source>
        <dbReference type="Google" id="ProtNLM"/>
    </source>
</evidence>
<name>A0A2V4VS76_9GAMM</name>
<keyword evidence="2" id="KW-1185">Reference proteome</keyword>
<reference evidence="1 2" key="1">
    <citation type="submission" date="2018-06" db="EMBL/GenBank/DDBJ databases">
        <title>Genomic Encyclopedia of Type Strains, Phase III (KMG-III): the genomes of soil and plant-associated and newly described type strains.</title>
        <authorList>
            <person name="Whitman W."/>
        </authorList>
    </citation>
    <scope>NUCLEOTIDE SEQUENCE [LARGE SCALE GENOMIC DNA]</scope>
    <source>
        <strain evidence="1 2">CECT 5889</strain>
    </source>
</reference>
<dbReference type="Proteomes" id="UP000247746">
    <property type="component" value="Unassembled WGS sequence"/>
</dbReference>
<dbReference type="OrthoDB" id="5298591at2"/>
<sequence length="241" mass="27432">MNSFNNKIDFANLLSSSKAKILLKCLTELVSDMNSISADSSNFEKNKALERLRNEWQGLATTETDDNDQQLAHNNEQVATDWLIQLFNTLFADQKVILVRSEGEPEYFPAQNNEPARIEFAHGFFASALHELSHWCVAGEARRRLPDFGYWYAPDGRSAAQQQSFERVEIKPQALECLFTLACGRPFQVSQDNLFAAFDTSDSTFEHDVYQQAEQYITEPQTLPRDAKKLLLTLLEISTPN</sequence>
<comment type="caution">
    <text evidence="1">The sequence shown here is derived from an EMBL/GenBank/DDBJ whole genome shotgun (WGS) entry which is preliminary data.</text>
</comment>
<proteinExistence type="predicted"/>
<accession>A0A2V4VS76</accession>
<dbReference type="RefSeq" id="WP_110923956.1">
    <property type="nucleotide sequence ID" value="NZ_QJSU01000009.1"/>
</dbReference>
<protein>
    <recommendedName>
        <fullName evidence="3">Elongation factor P hydroxylase</fullName>
    </recommendedName>
</protein>
<organism evidence="1 2">
    <name type="scientific">Psychrobacter fozii</name>
    <dbReference type="NCBI Taxonomy" id="198480"/>
    <lineage>
        <taxon>Bacteria</taxon>
        <taxon>Pseudomonadati</taxon>
        <taxon>Pseudomonadota</taxon>
        <taxon>Gammaproteobacteria</taxon>
        <taxon>Moraxellales</taxon>
        <taxon>Moraxellaceae</taxon>
        <taxon>Psychrobacter</taxon>
    </lineage>
</organism>
<dbReference type="Pfam" id="PF04315">
    <property type="entry name" value="EpmC"/>
    <property type="match status" value="1"/>
</dbReference>
<dbReference type="EMBL" id="QJSU01000009">
    <property type="protein sequence ID" value="PYE38164.1"/>
    <property type="molecule type" value="Genomic_DNA"/>
</dbReference>
<dbReference type="AlphaFoldDB" id="A0A2V4VS76"/>